<evidence type="ECO:0000313" key="2">
    <source>
        <dbReference type="EMBL" id="TNN66124.1"/>
    </source>
</evidence>
<organism evidence="2 3">
    <name type="scientific">Liparis tanakae</name>
    <name type="common">Tanaka's snailfish</name>
    <dbReference type="NCBI Taxonomy" id="230148"/>
    <lineage>
        <taxon>Eukaryota</taxon>
        <taxon>Metazoa</taxon>
        <taxon>Chordata</taxon>
        <taxon>Craniata</taxon>
        <taxon>Vertebrata</taxon>
        <taxon>Euteleostomi</taxon>
        <taxon>Actinopterygii</taxon>
        <taxon>Neopterygii</taxon>
        <taxon>Teleostei</taxon>
        <taxon>Neoteleostei</taxon>
        <taxon>Acanthomorphata</taxon>
        <taxon>Eupercaria</taxon>
        <taxon>Perciformes</taxon>
        <taxon>Cottioidei</taxon>
        <taxon>Cottales</taxon>
        <taxon>Liparidae</taxon>
        <taxon>Liparis</taxon>
    </lineage>
</organism>
<evidence type="ECO:0000256" key="1">
    <source>
        <dbReference type="SAM" id="MobiDB-lite"/>
    </source>
</evidence>
<sequence>MCTLLVSHLEAAEVLQAPQFGDAVCGGRGQHLVDGREADGPDAATVAPKHPQHAHGPLPRQRPQLGRAVLGPRSQQLVIGRHRYAVHILQEAMAEDEETRMSFLKLSLYFGGWKVLRCVLTFAQLAKRKPFLNTSSERTVSVDNKHKHNDLTAVGEQLKHLQLGAVGGHHDVAVPFTQKLHVQHFVIVSHKLGEWTEGTEEGEGVY</sequence>
<dbReference type="Proteomes" id="UP000314294">
    <property type="component" value="Unassembled WGS sequence"/>
</dbReference>
<keyword evidence="3" id="KW-1185">Reference proteome</keyword>
<comment type="caution">
    <text evidence="2">The sequence shown here is derived from an EMBL/GenBank/DDBJ whole genome shotgun (WGS) entry which is preliminary data.</text>
</comment>
<dbReference type="EMBL" id="SRLO01000224">
    <property type="protein sequence ID" value="TNN66124.1"/>
    <property type="molecule type" value="Genomic_DNA"/>
</dbReference>
<feature type="region of interest" description="Disordered" evidence="1">
    <location>
        <begin position="31"/>
        <end position="63"/>
    </location>
</feature>
<evidence type="ECO:0000313" key="3">
    <source>
        <dbReference type="Proteomes" id="UP000314294"/>
    </source>
</evidence>
<proteinExistence type="predicted"/>
<protein>
    <submittedName>
        <fullName evidence="2">Uncharacterized protein</fullName>
    </submittedName>
</protein>
<name>A0A4Z2HMF6_9TELE</name>
<gene>
    <name evidence="2" type="ORF">EYF80_023602</name>
</gene>
<reference evidence="2 3" key="1">
    <citation type="submission" date="2019-03" db="EMBL/GenBank/DDBJ databases">
        <title>First draft genome of Liparis tanakae, snailfish: a comprehensive survey of snailfish specific genes.</title>
        <authorList>
            <person name="Kim W."/>
            <person name="Song I."/>
            <person name="Jeong J.-H."/>
            <person name="Kim D."/>
            <person name="Kim S."/>
            <person name="Ryu S."/>
            <person name="Song J.Y."/>
            <person name="Lee S.K."/>
        </authorList>
    </citation>
    <scope>NUCLEOTIDE SEQUENCE [LARGE SCALE GENOMIC DNA]</scope>
    <source>
        <tissue evidence="2">Muscle</tissue>
    </source>
</reference>
<accession>A0A4Z2HMF6</accession>
<dbReference type="AlphaFoldDB" id="A0A4Z2HMF6"/>